<gene>
    <name evidence="1" type="ORF">R83534S58_LOCUS582</name>
</gene>
<keyword evidence="2" id="KW-1185">Reference proteome</keyword>
<evidence type="ECO:0000313" key="2">
    <source>
        <dbReference type="Proteomes" id="UP001154272"/>
    </source>
</evidence>
<evidence type="ECO:0008006" key="3">
    <source>
        <dbReference type="Google" id="ProtNLM"/>
    </source>
</evidence>
<accession>A0ABM9HL54</accession>
<sequence>MAFLLGKVMDLLLTTDEDLQVDPNVKLWDLKVDVNGNIAICEAPYSIAQQAANEIKLFEGEGWYDRSQGTPHFAQILGINSNLGLIRNILLARVNGVDNVMRSDIDMYIDSSRVLHGNIFITSNSGETINVVY</sequence>
<comment type="caution">
    <text evidence="1">The sequence shown here is derived from an EMBL/GenBank/DDBJ whole genome shotgun (WGS) entry which is preliminary data.</text>
</comment>
<protein>
    <recommendedName>
        <fullName evidence="3">Baseplate assembly protein</fullName>
    </recommendedName>
</protein>
<name>A0ABM9HL54_9PROT</name>
<dbReference type="Proteomes" id="UP001154272">
    <property type="component" value="Unassembled WGS sequence"/>
</dbReference>
<evidence type="ECO:0000313" key="1">
    <source>
        <dbReference type="EMBL" id="CAI3931854.1"/>
    </source>
</evidence>
<dbReference type="RefSeq" id="WP_051461906.1">
    <property type="nucleotide sequence ID" value="NZ_CAMXCH010000001.1"/>
</dbReference>
<proteinExistence type="predicted"/>
<reference evidence="1" key="1">
    <citation type="submission" date="2022-10" db="EMBL/GenBank/DDBJ databases">
        <authorList>
            <person name="Botero Cardona J."/>
        </authorList>
    </citation>
    <scope>NUCLEOTIDE SEQUENCE</scope>
    <source>
        <strain evidence="1">R-83534</strain>
    </source>
</reference>
<organism evidence="1 2">
    <name type="scientific">Commensalibacter papalotli</name>
    <name type="common">ex Botero et al. 2024</name>
    <dbReference type="NCBI Taxonomy" id="2972766"/>
    <lineage>
        <taxon>Bacteria</taxon>
        <taxon>Pseudomonadati</taxon>
        <taxon>Pseudomonadota</taxon>
        <taxon>Alphaproteobacteria</taxon>
        <taxon>Acetobacterales</taxon>
        <taxon>Acetobacteraceae</taxon>
    </lineage>
</organism>
<dbReference type="EMBL" id="CAMXCH010000001">
    <property type="protein sequence ID" value="CAI3931854.1"/>
    <property type="molecule type" value="Genomic_DNA"/>
</dbReference>